<protein>
    <submittedName>
        <fullName evidence="2">ROK family protein</fullName>
    </submittedName>
</protein>
<proteinExistence type="inferred from homology"/>
<dbReference type="Gene3D" id="3.30.420.40">
    <property type="match status" value="2"/>
</dbReference>
<organism evidence="2 3">
    <name type="scientific">Parasphaerochaeta coccoides (strain ATCC BAA-1237 / DSM 17374 / SPN1)</name>
    <name type="common">Sphaerochaeta coccoides</name>
    <dbReference type="NCBI Taxonomy" id="760011"/>
    <lineage>
        <taxon>Bacteria</taxon>
        <taxon>Pseudomonadati</taxon>
        <taxon>Spirochaetota</taxon>
        <taxon>Spirochaetia</taxon>
        <taxon>Spirochaetales</taxon>
        <taxon>Sphaerochaetaceae</taxon>
        <taxon>Parasphaerochaeta</taxon>
    </lineage>
</organism>
<gene>
    <name evidence="2" type="ordered locus">Spico_0896</name>
</gene>
<evidence type="ECO:0000313" key="3">
    <source>
        <dbReference type="Proteomes" id="UP000007939"/>
    </source>
</evidence>
<dbReference type="InterPro" id="IPR036390">
    <property type="entry name" value="WH_DNA-bd_sf"/>
</dbReference>
<dbReference type="EMBL" id="CP002659">
    <property type="protein sequence ID" value="AEC02120.1"/>
    <property type="molecule type" value="Genomic_DNA"/>
</dbReference>
<dbReference type="Proteomes" id="UP000007939">
    <property type="component" value="Chromosome"/>
</dbReference>
<dbReference type="SUPFAM" id="SSF53067">
    <property type="entry name" value="Actin-like ATPase domain"/>
    <property type="match status" value="1"/>
</dbReference>
<comment type="similarity">
    <text evidence="1">Belongs to the ROK (NagC/XylR) family.</text>
</comment>
<dbReference type="STRING" id="760011.Spico_0896"/>
<dbReference type="OrthoDB" id="369851at2"/>
<evidence type="ECO:0000313" key="2">
    <source>
        <dbReference type="EMBL" id="AEC02120.1"/>
    </source>
</evidence>
<dbReference type="Gene3D" id="1.10.10.10">
    <property type="entry name" value="Winged helix-like DNA-binding domain superfamily/Winged helix DNA-binding domain"/>
    <property type="match status" value="1"/>
</dbReference>
<reference evidence="2 3" key="2">
    <citation type="journal article" date="2012" name="Stand. Genomic Sci.">
        <title>Complete genome sequence of the termite hindgut bacterium Spirochaeta coccoides type strain (SPN1(T)), reclassification in the genus Sphaerochaeta as Sphaerochaeta coccoides comb. nov. and emendations of the family Spirochaetaceae and the genus Sphaerochaeta.</title>
        <authorList>
            <person name="Abt B."/>
            <person name="Han C."/>
            <person name="Scheuner C."/>
            <person name="Lu M."/>
            <person name="Lapidus A."/>
            <person name="Nolan M."/>
            <person name="Lucas S."/>
            <person name="Hammon N."/>
            <person name="Deshpande S."/>
            <person name="Cheng J.F."/>
            <person name="Tapia R."/>
            <person name="Goodwin L.A."/>
            <person name="Pitluck S."/>
            <person name="Liolios K."/>
            <person name="Pagani I."/>
            <person name="Ivanova N."/>
            <person name="Mavromatis K."/>
            <person name="Mikhailova N."/>
            <person name="Huntemann M."/>
            <person name="Pati A."/>
            <person name="Chen A."/>
            <person name="Palaniappan K."/>
            <person name="Land M."/>
            <person name="Hauser L."/>
            <person name="Brambilla E.M."/>
            <person name="Rohde M."/>
            <person name="Spring S."/>
            <person name="Gronow S."/>
            <person name="Goker M."/>
            <person name="Woyke T."/>
            <person name="Bristow J."/>
            <person name="Eisen J.A."/>
            <person name="Markowitz V."/>
            <person name="Hugenholtz P."/>
            <person name="Kyrpides N.C."/>
            <person name="Klenk H.P."/>
            <person name="Detter J.C."/>
        </authorList>
    </citation>
    <scope>NUCLEOTIDE SEQUENCE [LARGE SCALE GENOMIC DNA]</scope>
    <source>
        <strain evidence="3">ATCC BAA-1237 / DSM 17374 / SPN1</strain>
    </source>
</reference>
<dbReference type="HOGENOM" id="CLU_036604_13_5_12"/>
<reference evidence="3" key="1">
    <citation type="submission" date="2011-04" db="EMBL/GenBank/DDBJ databases">
        <title>The complete genome of Spirochaeta coccoides DSM 17374.</title>
        <authorList>
            <person name="Lucas S."/>
            <person name="Copeland A."/>
            <person name="Lapidus A."/>
            <person name="Bruce D."/>
            <person name="Goodwin L."/>
            <person name="Pitluck S."/>
            <person name="Peters L."/>
            <person name="Kyrpides N."/>
            <person name="Mavromatis K."/>
            <person name="Pagani I."/>
            <person name="Ivanova N."/>
            <person name="Ovchinnikova G."/>
            <person name="Lu M."/>
            <person name="Detter J.C."/>
            <person name="Tapia R."/>
            <person name="Han C."/>
            <person name="Land M."/>
            <person name="Hauser L."/>
            <person name="Markowitz V."/>
            <person name="Cheng J.-F."/>
            <person name="Hugenholtz P."/>
            <person name="Woyke T."/>
            <person name="Wu D."/>
            <person name="Spring S."/>
            <person name="Schroeder M."/>
            <person name="Brambilla E."/>
            <person name="Klenk H.-P."/>
            <person name="Eisen J.A."/>
        </authorList>
    </citation>
    <scope>NUCLEOTIDE SEQUENCE [LARGE SCALE GENOMIC DNA]</scope>
    <source>
        <strain evidence="3">ATCC BAA-1237 / DSM 17374 / SPN1</strain>
    </source>
</reference>
<dbReference type="InterPro" id="IPR043129">
    <property type="entry name" value="ATPase_NBD"/>
</dbReference>
<dbReference type="InterPro" id="IPR036388">
    <property type="entry name" value="WH-like_DNA-bd_sf"/>
</dbReference>
<dbReference type="eggNOG" id="COG1940">
    <property type="taxonomic scope" value="Bacteria"/>
</dbReference>
<dbReference type="InterPro" id="IPR000600">
    <property type="entry name" value="ROK"/>
</dbReference>
<dbReference type="KEGG" id="scc:Spico_0896"/>
<dbReference type="Pfam" id="PF00480">
    <property type="entry name" value="ROK"/>
    <property type="match status" value="1"/>
</dbReference>
<dbReference type="PANTHER" id="PTHR18964">
    <property type="entry name" value="ROK (REPRESSOR, ORF, KINASE) FAMILY"/>
    <property type="match status" value="1"/>
</dbReference>
<accession>F4GI07</accession>
<sequence length="421" mass="47638">MIILVCTESKQTIFQDSSEKLWHDGEEMRINNNFQKNANTSLVAQAIWRSPGISRVSIAKELSLYRSTVTNIIATLMEWGIVHEAEEGESMSRGGRRPIILRLNHDFGYVAGLDIQPSHYRAVLLDISGRVAWSDKGMITGIQSFDDIVTHLMDIILSEVEKLGRPLLAVCMGFPGIVDSKNGIITYAEPFKLMEFDVHDYFRQRYRIPVLTENDANCTAWLEMSEHRMENPCDFISIIADYHEGNHYFHDNSGIGVGIGLSIDGTVYHGGHSAAGEFCSLSWRKDSLGQTGLPSELLVRTGYDEEAWKIWFQDLFSSLVSVLAIFDPSVVFIHGKPFSDENKIRADLASLTPQFNAILEKIGCELKFNANDEYVVAKGAALMYLHKLFSVPMVSERDVRTHFDWDDVMTQARRNPKTYRK</sequence>
<keyword evidence="3" id="KW-1185">Reference proteome</keyword>
<evidence type="ECO:0000256" key="1">
    <source>
        <dbReference type="ARBA" id="ARBA00006479"/>
    </source>
</evidence>
<name>F4GI07_PARC1</name>
<dbReference type="PANTHER" id="PTHR18964:SF149">
    <property type="entry name" value="BIFUNCTIONAL UDP-N-ACETYLGLUCOSAMINE 2-EPIMERASE_N-ACETYLMANNOSAMINE KINASE"/>
    <property type="match status" value="1"/>
</dbReference>
<dbReference type="SUPFAM" id="SSF46785">
    <property type="entry name" value="Winged helix' DNA-binding domain"/>
    <property type="match status" value="1"/>
</dbReference>
<dbReference type="AlphaFoldDB" id="F4GI07"/>